<organism evidence="2 3">
    <name type="scientific">Sphaerisporangium melleum</name>
    <dbReference type="NCBI Taxonomy" id="321316"/>
    <lineage>
        <taxon>Bacteria</taxon>
        <taxon>Bacillati</taxon>
        <taxon>Actinomycetota</taxon>
        <taxon>Actinomycetes</taxon>
        <taxon>Streptosporangiales</taxon>
        <taxon>Streptosporangiaceae</taxon>
        <taxon>Sphaerisporangium</taxon>
    </lineage>
</organism>
<accession>A0A917R9M5</accession>
<gene>
    <name evidence="2" type="ORF">GCM10007964_42890</name>
</gene>
<evidence type="ECO:0000313" key="2">
    <source>
        <dbReference type="EMBL" id="GGK96035.1"/>
    </source>
</evidence>
<name>A0A917R9M5_9ACTN</name>
<dbReference type="EMBL" id="BMNT01000023">
    <property type="protein sequence ID" value="GGK96035.1"/>
    <property type="molecule type" value="Genomic_DNA"/>
</dbReference>
<feature type="region of interest" description="Disordered" evidence="1">
    <location>
        <begin position="115"/>
        <end position="134"/>
    </location>
</feature>
<evidence type="ECO:0000313" key="3">
    <source>
        <dbReference type="Proteomes" id="UP000645217"/>
    </source>
</evidence>
<reference evidence="2" key="1">
    <citation type="journal article" date="2014" name="Int. J. Syst. Evol. Microbiol.">
        <title>Complete genome sequence of Corynebacterium casei LMG S-19264T (=DSM 44701T), isolated from a smear-ripened cheese.</title>
        <authorList>
            <consortium name="US DOE Joint Genome Institute (JGI-PGF)"/>
            <person name="Walter F."/>
            <person name="Albersmeier A."/>
            <person name="Kalinowski J."/>
            <person name="Ruckert C."/>
        </authorList>
    </citation>
    <scope>NUCLEOTIDE SEQUENCE</scope>
    <source>
        <strain evidence="2">JCM 13064</strain>
    </source>
</reference>
<reference evidence="2" key="2">
    <citation type="submission" date="2020-09" db="EMBL/GenBank/DDBJ databases">
        <authorList>
            <person name="Sun Q."/>
            <person name="Ohkuma M."/>
        </authorList>
    </citation>
    <scope>NUCLEOTIDE SEQUENCE</scope>
    <source>
        <strain evidence="2">JCM 13064</strain>
    </source>
</reference>
<dbReference type="AlphaFoldDB" id="A0A917R9M5"/>
<feature type="region of interest" description="Disordered" evidence="1">
    <location>
        <begin position="1"/>
        <end position="54"/>
    </location>
</feature>
<sequence>MSGTSDWEAWAGRSRPSSPGASTAGPGGDWADWSGSGGESPIPPDTSPLPYAVRCPIGPDSSAARVRLPKKVAEGTAFVVDVGVDGPADGTLPGARGYQRLDATTVLVHLTGGGEVAAGPEYEPARYPGGAGKPVPPPPGTPFVVVVVLPPAPQNY</sequence>
<feature type="compositionally biased region" description="Low complexity" evidence="1">
    <location>
        <begin position="11"/>
        <end position="34"/>
    </location>
</feature>
<dbReference type="RefSeq" id="WP_189164813.1">
    <property type="nucleotide sequence ID" value="NZ_BMNT01000023.1"/>
</dbReference>
<comment type="caution">
    <text evidence="2">The sequence shown here is derived from an EMBL/GenBank/DDBJ whole genome shotgun (WGS) entry which is preliminary data.</text>
</comment>
<protein>
    <submittedName>
        <fullName evidence="2">Uncharacterized protein</fullName>
    </submittedName>
</protein>
<dbReference type="Proteomes" id="UP000645217">
    <property type="component" value="Unassembled WGS sequence"/>
</dbReference>
<keyword evidence="3" id="KW-1185">Reference proteome</keyword>
<evidence type="ECO:0000256" key="1">
    <source>
        <dbReference type="SAM" id="MobiDB-lite"/>
    </source>
</evidence>
<proteinExistence type="predicted"/>